<dbReference type="SUPFAM" id="SSF81321">
    <property type="entry name" value="Family A G protein-coupled receptor-like"/>
    <property type="match status" value="1"/>
</dbReference>
<keyword evidence="10 13" id="KW-0675">Receptor</keyword>
<dbReference type="GeneTree" id="ENSGT00960000186612"/>
<evidence type="ECO:0000256" key="11">
    <source>
        <dbReference type="ARBA" id="ARBA00023180"/>
    </source>
</evidence>
<evidence type="ECO:0000256" key="13">
    <source>
        <dbReference type="RuleBase" id="RU364061"/>
    </source>
</evidence>
<keyword evidence="7 13" id="KW-1133">Transmembrane helix</keyword>
<dbReference type="Gene3D" id="1.20.1070.10">
    <property type="entry name" value="Rhodopsin 7-helix transmembrane proteins"/>
    <property type="match status" value="1"/>
</dbReference>
<comment type="function">
    <text evidence="1">Putative pheromone receptor.</text>
</comment>
<evidence type="ECO:0000259" key="14">
    <source>
        <dbReference type="PROSITE" id="PS50262"/>
    </source>
</evidence>
<dbReference type="AlphaFoldDB" id="A0A4X2K104"/>
<feature type="transmembrane region" description="Helical" evidence="13">
    <location>
        <begin position="265"/>
        <end position="286"/>
    </location>
</feature>
<dbReference type="GO" id="GO:0005886">
    <property type="term" value="C:plasma membrane"/>
    <property type="evidence" value="ECO:0007669"/>
    <property type="project" value="UniProtKB-SubCell"/>
</dbReference>
<evidence type="ECO:0000256" key="6">
    <source>
        <dbReference type="ARBA" id="ARBA00022692"/>
    </source>
</evidence>
<keyword evidence="5 13" id="KW-0589">Pheromone response</keyword>
<dbReference type="OMA" id="WWLINAN"/>
<feature type="transmembrane region" description="Helical" evidence="13">
    <location>
        <begin position="180"/>
        <end position="207"/>
    </location>
</feature>
<feature type="transmembrane region" description="Helical" evidence="13">
    <location>
        <begin position="46"/>
        <end position="63"/>
    </location>
</feature>
<feature type="transmembrane region" description="Helical" evidence="13">
    <location>
        <begin position="127"/>
        <end position="147"/>
    </location>
</feature>
<feature type="transmembrane region" description="Helical" evidence="13">
    <location>
        <begin position="236"/>
        <end position="259"/>
    </location>
</feature>
<keyword evidence="11" id="KW-0325">Glycoprotein</keyword>
<organism evidence="15 16">
    <name type="scientific">Vombatus ursinus</name>
    <name type="common">Common wombat</name>
    <dbReference type="NCBI Taxonomy" id="29139"/>
    <lineage>
        <taxon>Eukaryota</taxon>
        <taxon>Metazoa</taxon>
        <taxon>Chordata</taxon>
        <taxon>Craniata</taxon>
        <taxon>Vertebrata</taxon>
        <taxon>Euteleostomi</taxon>
        <taxon>Mammalia</taxon>
        <taxon>Metatheria</taxon>
        <taxon>Diprotodontia</taxon>
        <taxon>Vombatidae</taxon>
        <taxon>Vombatus</taxon>
    </lineage>
</organism>
<dbReference type="PANTHER" id="PTHR24062">
    <property type="entry name" value="VOMERONASAL TYPE-1 RECEPTOR"/>
    <property type="match status" value="1"/>
</dbReference>
<dbReference type="GO" id="GO:0007606">
    <property type="term" value="P:sensory perception of chemical stimulus"/>
    <property type="evidence" value="ECO:0007669"/>
    <property type="project" value="UniProtKB-ARBA"/>
</dbReference>
<comment type="subcellular location">
    <subcellularLocation>
        <location evidence="2 13">Cell membrane</location>
        <topology evidence="2 13">Multi-pass membrane protein</topology>
    </subcellularLocation>
</comment>
<dbReference type="PROSITE" id="PS50262">
    <property type="entry name" value="G_PROTEIN_RECEP_F1_2"/>
    <property type="match status" value="1"/>
</dbReference>
<reference evidence="15" key="2">
    <citation type="submission" date="2025-08" db="UniProtKB">
        <authorList>
            <consortium name="Ensembl"/>
        </authorList>
    </citation>
    <scope>IDENTIFICATION</scope>
</reference>
<keyword evidence="9 13" id="KW-0472">Membrane</keyword>
<evidence type="ECO:0000256" key="3">
    <source>
        <dbReference type="ARBA" id="ARBA00010663"/>
    </source>
</evidence>
<evidence type="ECO:0000256" key="10">
    <source>
        <dbReference type="ARBA" id="ARBA00023170"/>
    </source>
</evidence>
<evidence type="ECO:0000256" key="12">
    <source>
        <dbReference type="ARBA" id="ARBA00023224"/>
    </source>
</evidence>
<dbReference type="Pfam" id="PF03402">
    <property type="entry name" value="V1R"/>
    <property type="match status" value="1"/>
</dbReference>
<dbReference type="FunFam" id="1.20.1070.10:FF:000033">
    <property type="entry name" value="Vomeronasal type-1 receptor"/>
    <property type="match status" value="1"/>
</dbReference>
<dbReference type="Proteomes" id="UP000314987">
    <property type="component" value="Unassembled WGS sequence"/>
</dbReference>
<evidence type="ECO:0000256" key="1">
    <source>
        <dbReference type="ARBA" id="ARBA00003878"/>
    </source>
</evidence>
<proteinExistence type="inferred from homology"/>
<evidence type="ECO:0000313" key="16">
    <source>
        <dbReference type="Proteomes" id="UP000314987"/>
    </source>
</evidence>
<keyword evidence="4 13" id="KW-1003">Cell membrane</keyword>
<dbReference type="InterPro" id="IPR017452">
    <property type="entry name" value="GPCR_Rhodpsn_7TM"/>
</dbReference>
<dbReference type="GO" id="GO:0016503">
    <property type="term" value="F:pheromone receptor activity"/>
    <property type="evidence" value="ECO:0007669"/>
    <property type="project" value="InterPro"/>
</dbReference>
<evidence type="ECO:0000256" key="7">
    <source>
        <dbReference type="ARBA" id="ARBA00022989"/>
    </source>
</evidence>
<protein>
    <recommendedName>
        <fullName evidence="13">Vomeronasal type-1 receptor</fullName>
    </recommendedName>
</protein>
<feature type="transmembrane region" description="Helical" evidence="13">
    <location>
        <begin position="94"/>
        <end position="115"/>
    </location>
</feature>
<dbReference type="InterPro" id="IPR004072">
    <property type="entry name" value="Vmron_rcpt_1"/>
</dbReference>
<dbReference type="GO" id="GO:0019236">
    <property type="term" value="P:response to pheromone"/>
    <property type="evidence" value="ECO:0007669"/>
    <property type="project" value="UniProtKB-KW"/>
</dbReference>
<reference evidence="16" key="1">
    <citation type="submission" date="2018-12" db="EMBL/GenBank/DDBJ databases">
        <authorList>
            <person name="Yazar S."/>
        </authorList>
    </citation>
    <scope>NUCLEOTIDE SEQUENCE [LARGE SCALE GENOMIC DNA]</scope>
</reference>
<keyword evidence="8 13" id="KW-0297">G-protein coupled receptor</keyword>
<reference evidence="15" key="3">
    <citation type="submission" date="2025-09" db="UniProtKB">
        <authorList>
            <consortium name="Ensembl"/>
        </authorList>
    </citation>
    <scope>IDENTIFICATION</scope>
</reference>
<evidence type="ECO:0000256" key="2">
    <source>
        <dbReference type="ARBA" id="ARBA00004651"/>
    </source>
</evidence>
<evidence type="ECO:0000256" key="5">
    <source>
        <dbReference type="ARBA" id="ARBA00022507"/>
    </source>
</evidence>
<dbReference type="Ensembl" id="ENSVURT00010004198.1">
    <property type="protein sequence ID" value="ENSVURP00010003706.1"/>
    <property type="gene ID" value="ENSVURG00010002969.1"/>
</dbReference>
<name>A0A4X2K104_VOMUR</name>
<evidence type="ECO:0000256" key="4">
    <source>
        <dbReference type="ARBA" id="ARBA00022475"/>
    </source>
</evidence>
<dbReference type="PRINTS" id="PR01534">
    <property type="entry name" value="VOMERONASL1R"/>
</dbReference>
<evidence type="ECO:0000256" key="9">
    <source>
        <dbReference type="ARBA" id="ARBA00023136"/>
    </source>
</evidence>
<sequence>MDFHAIFLSTVFSLQTAIGFLGNSFLVCILIITFFAGHKLRPIDTILAQLVWVNSLVLLFKGIPETMANLGLKNFLDDNDCKTVFYIHKVCRGLSINMTCLLSGFQAITISPISYRWAKFKDKAPKSIIPCSLLCWFLQFLLNIIVLKTIQGPRASRNSSEIHSYGYCFTLEATKISSELFTVVIVLPDAVCVGLMVFASSYMMLLLGRHHKRVKHIYMTSLSSRASPETKATRSILLLVTTFVFFYSLNSILFTYMYFKKPRPWLVQCSVFLGSCFPTFCSFVLISSDTQIQRYCCGL</sequence>
<keyword evidence="16" id="KW-1185">Reference proteome</keyword>
<accession>A0A4X2K104</accession>
<evidence type="ECO:0000313" key="15">
    <source>
        <dbReference type="Ensembl" id="ENSVURP00010003706.1"/>
    </source>
</evidence>
<comment type="similarity">
    <text evidence="3 13">Belongs to the G-protein coupled receptor 1 family.</text>
</comment>
<keyword evidence="6 13" id="KW-0812">Transmembrane</keyword>
<feature type="transmembrane region" description="Helical" evidence="13">
    <location>
        <begin position="6"/>
        <end position="34"/>
    </location>
</feature>
<evidence type="ECO:0000256" key="8">
    <source>
        <dbReference type="ARBA" id="ARBA00023040"/>
    </source>
</evidence>
<feature type="domain" description="G-protein coupled receptors family 1 profile" evidence="14">
    <location>
        <begin position="22"/>
        <end position="247"/>
    </location>
</feature>
<keyword evidence="12 13" id="KW-0807">Transducer</keyword>